<keyword evidence="2" id="KW-0479">Metal-binding</keyword>
<feature type="domain" description="PHD-type" evidence="9">
    <location>
        <begin position="1909"/>
        <end position="1959"/>
    </location>
</feature>
<feature type="region of interest" description="Disordered" evidence="8">
    <location>
        <begin position="2035"/>
        <end position="2054"/>
    </location>
</feature>
<evidence type="ECO:0000256" key="7">
    <source>
        <dbReference type="SAM" id="Coils"/>
    </source>
</evidence>
<keyword evidence="3 6" id="KW-0863">Zinc-finger</keyword>
<reference evidence="10 11" key="1">
    <citation type="journal article" date="2020" name="G3 (Bethesda)">
        <title>Improved Reference Genome for Cyclotella cryptica CCMP332, a Model for Cell Wall Morphogenesis, Salinity Adaptation, and Lipid Production in Diatoms (Bacillariophyta).</title>
        <authorList>
            <person name="Roberts W.R."/>
            <person name="Downey K.M."/>
            <person name="Ruck E.C."/>
            <person name="Traller J.C."/>
            <person name="Alverson A.J."/>
        </authorList>
    </citation>
    <scope>NUCLEOTIDE SEQUENCE [LARGE SCALE GENOMIC DNA]</scope>
    <source>
        <strain evidence="10 11">CCMP332</strain>
    </source>
</reference>
<dbReference type="GO" id="GO:0008270">
    <property type="term" value="F:zinc ion binding"/>
    <property type="evidence" value="ECO:0007669"/>
    <property type="project" value="UniProtKB-KW"/>
</dbReference>
<keyword evidence="5" id="KW-0539">Nucleus</keyword>
<feature type="compositionally biased region" description="Low complexity" evidence="8">
    <location>
        <begin position="1"/>
        <end position="12"/>
    </location>
</feature>
<proteinExistence type="predicted"/>
<feature type="region of interest" description="Disordered" evidence="8">
    <location>
        <begin position="2308"/>
        <end position="2339"/>
    </location>
</feature>
<protein>
    <recommendedName>
        <fullName evidence="9">PHD-type domain-containing protein</fullName>
    </recommendedName>
</protein>
<comment type="caution">
    <text evidence="10">The sequence shown here is derived from an EMBL/GenBank/DDBJ whole genome shotgun (WGS) entry which is preliminary data.</text>
</comment>
<name>A0ABD3QU79_9STRA</name>
<feature type="compositionally biased region" description="Basic residues" evidence="8">
    <location>
        <begin position="318"/>
        <end position="328"/>
    </location>
</feature>
<sequence length="2339" mass="258523">MSSKGSASASRSGEGKHRNGSSSSHSRHGDQAPPFETANTKNVKANEDPTKANDDIIDDEDDAMGESDPETTPRRRPNAADVPSPTSRFGHYPKYTKPKIGPMYQCAVPKFVPSENVGDADGGTATTAGSEAHDAVEEGSAGEDSVMASSSSVGVSGSGSGTVRSTSGRGGRGRGRSGRGRGRGGRGRASSGIGSAQEASLEILANGEVDAITMANAAAEHLQDNYGKRIIPRGGICIHRPHPTKFSTAPPQATPTNHSGSLAAPPLDQQEEFLTFSRNMFLQTPRPVGDFNFDDIWDSDAERTFGGRPDASSSGQQQHKKKSSKRKATSVDGSMDDCESLRSSAPSSSAVGCESEGLTSCDHAATKSCTESGSTTSILPLCGLEDDEHMLLFLQATHRGDFQKAKLAAMVNVDRGYGVHRRKAQRKKHKEECTYTDPTTFTSESWRWRLHQARPLMLGDLRANQNTSYQYFTSSWINPNDLASSKLPWRYQRVIEGNEHVDQSKPITRTRSGSIDWSQDQIEKAKRIWKAILSFTNDVLGKMDDFVDPKNSVERNAARNLLTDDNPRPLLPDLLVLVTKAHALPTPEETFGRRDPSARVMSQNMNAIIDAIEMGRDCAAQLLLLLKDDGDGIELPTLQSKALELEQNCPVKIPEMDAAKKLIHEASLWEEKLQNNVDCDADSDISDGEVLLEKKLTLEKVERLVTKGKKLTLRPRSLVRLESRVERAHVLRRKIIVWNEARNQENPQNIKFISGLIKEANKIDLMFPEILTLTGVHKKAEEWMDRASIAVRSTISFEELESLVSTGEGLPLDVSELLEKLQARIKQAREWMDRVNSIVPEHEDKFVWLKRIRSALNDRCDNSQLVSLVSDGSRIPVDMDSMKLLQIEIDARNWTMKCMPWIPKSSESSDDKTCRRGKIDDVKDHLDKASTIRDRLWFGTDEEKLKWVLDGEEELAEIVQMAQTWFEKYDVYLSQDNRNKKSRISMPLARLQTIVHEANQIPLNLGNPSTKISRIFSQAEEWVGKYYHLLNRCGIECSYVPSNIDTDSEFSSPVKIDMLHEAVSEADSELSVDLEEVIRLKEVLQRTQSWIEKVSTVSSKKNVMTGKKKRASNSIDDKHSMEEIAALIDEASTIPIDISDELSLLKIEQSKVVSWRLQMQRLLKEIILSFDSFSEKGQLFDTVSDDAPPPAFADEGSRDSVDVVSVGATRHNVTRQQSRSSSFGGDDTGASGVATPLSTDVTESNNFPLVANFLRSAKSINVLVPEFCVADELSGVMSWLAKSFKFLSSHAEAFDRKNSSTLDKLIKSGQTLLRFKSSIKEIPEDPKLLEELRERWASVLNDDLDKLVDLKDKRSKFFEWCEKADEIISDSDTKIPIETLQKLDDECLSFPSTCVMSIIFPRHRLFLHYLSLAAGVLASEVVIRVRQRTKDSLAWLKTVQDIMNSGNKISMEDAKKIIDKGEKLNLTCHELKTLRSALRTTKGWVTRVKKCGAENGETAVANVNELINEHKSFLVTAIDEVDKLKQATCGYCICRLPYEGFMIGCDGCEEWYHGPCVGVTEEQASKFDKYVCLRCSALRIYKENATMVAGILRKWSSSKCLAKSRLMDSQRFARKVRTCEKDLAKAKENLEKWEQSKCAAGSNGAEGCGDMVPTHVSFPNGEPSTSGATPKEELLNVRTSGEPSTGGGKVVVTSKSGNDLQDKIEKARTTIENCEKRLEGYKTELAERSSLEKKETSLALKLKTWCRMVKSDVVSPKTKEEAELSRPRSDSHTSIPIEKAKLLASTLGIVEMPDVSIILNSFKIFSWCLHLLEVLMRKPTVDEIRALLVMCDSNSFKFPESKCVRMLRSISSRAQIWQAKVKKALMADNKTSKPYDLGLLRELLLSAKQIPLMMPEEARLWSTIEDKGCRHCICGGPSDGSFMLCCDNCDKWFHGSCMKLDKAASDSITKWICPPCLGKGSEQRIQVNGAKVPAYDKPPTAIELNPQMQHTSPHAPDPATLWPPFGLRNSSHAVEALGKIGESDNEDFVQDDAALASRKDPPLSKSSCDAQKSQKDKKFLTSVSSFETLPKSDKNRLNQNVLLTQFQVWLITLRRKMRPTAESLKLILKHLRKQLPLTSAAETIRNTTVRSNSRDNIVGGQSVVSLDPAQSKTTFQSGTNRATLIVAGESSTGNEKVLSSVGPLDLTPSKDAIVRKEAKTIVNTAAQSNPTEVERNLSSTPPSSTPKTILKVAGSHAQSTNILVQKRAHPVSSSVKNATTNNAPESCAAPPIVCDQIHDTVNVTARAPAALEIDLPAVSVTDVVVKDKSSPSETTAPAPCISNGTTSHVSNVEVKSASR</sequence>
<evidence type="ECO:0000313" key="10">
    <source>
        <dbReference type="EMBL" id="KAL3801540.1"/>
    </source>
</evidence>
<feature type="region of interest" description="Disordered" evidence="8">
    <location>
        <begin position="302"/>
        <end position="353"/>
    </location>
</feature>
<evidence type="ECO:0000256" key="4">
    <source>
        <dbReference type="ARBA" id="ARBA00022833"/>
    </source>
</evidence>
<dbReference type="SUPFAM" id="SSF57903">
    <property type="entry name" value="FYVE/PHD zinc finger"/>
    <property type="match status" value="2"/>
</dbReference>
<comment type="subcellular location">
    <subcellularLocation>
        <location evidence="1">Nucleus</location>
    </subcellularLocation>
</comment>
<keyword evidence="7" id="KW-0175">Coiled coil</keyword>
<feature type="region of interest" description="Disordered" evidence="8">
    <location>
        <begin position="115"/>
        <end position="195"/>
    </location>
</feature>
<dbReference type="Proteomes" id="UP001516023">
    <property type="component" value="Unassembled WGS sequence"/>
</dbReference>
<dbReference type="Pfam" id="PF08429">
    <property type="entry name" value="PLU-1"/>
    <property type="match status" value="2"/>
</dbReference>
<dbReference type="PROSITE" id="PS50016">
    <property type="entry name" value="ZF_PHD_2"/>
    <property type="match status" value="2"/>
</dbReference>
<evidence type="ECO:0000256" key="3">
    <source>
        <dbReference type="ARBA" id="ARBA00022771"/>
    </source>
</evidence>
<dbReference type="PANTHER" id="PTHR46174">
    <property type="entry name" value="CXXC-TYPE ZINC FINGER PROTEIN 1"/>
    <property type="match status" value="1"/>
</dbReference>
<evidence type="ECO:0000259" key="9">
    <source>
        <dbReference type="PROSITE" id="PS50016"/>
    </source>
</evidence>
<feature type="compositionally biased region" description="Polar residues" evidence="8">
    <location>
        <begin position="1214"/>
        <end position="1223"/>
    </location>
</feature>
<dbReference type="InterPro" id="IPR001965">
    <property type="entry name" value="Znf_PHD"/>
</dbReference>
<dbReference type="Pfam" id="PF00628">
    <property type="entry name" value="PHD"/>
    <property type="match status" value="2"/>
</dbReference>
<dbReference type="EMBL" id="JABMIG020000026">
    <property type="protein sequence ID" value="KAL3801540.1"/>
    <property type="molecule type" value="Genomic_DNA"/>
</dbReference>
<keyword evidence="11" id="KW-1185">Reference proteome</keyword>
<dbReference type="InterPro" id="IPR019786">
    <property type="entry name" value="Zinc_finger_PHD-type_CS"/>
</dbReference>
<feature type="domain" description="PHD-type" evidence="9">
    <location>
        <begin position="1526"/>
        <end position="1578"/>
    </location>
</feature>
<evidence type="ECO:0000313" key="11">
    <source>
        <dbReference type="Proteomes" id="UP001516023"/>
    </source>
</evidence>
<dbReference type="InterPro" id="IPR037869">
    <property type="entry name" value="Spp1/CFP1"/>
</dbReference>
<organism evidence="10 11">
    <name type="scientific">Cyclotella cryptica</name>
    <dbReference type="NCBI Taxonomy" id="29204"/>
    <lineage>
        <taxon>Eukaryota</taxon>
        <taxon>Sar</taxon>
        <taxon>Stramenopiles</taxon>
        <taxon>Ochrophyta</taxon>
        <taxon>Bacillariophyta</taxon>
        <taxon>Coscinodiscophyceae</taxon>
        <taxon>Thalassiosirophycidae</taxon>
        <taxon>Stephanodiscales</taxon>
        <taxon>Stephanodiscaceae</taxon>
        <taxon>Cyclotella</taxon>
    </lineage>
</organism>
<feature type="compositionally biased region" description="Low complexity" evidence="8">
    <location>
        <begin position="148"/>
        <end position="167"/>
    </location>
</feature>
<keyword evidence="4" id="KW-0862">Zinc</keyword>
<dbReference type="InterPro" id="IPR019787">
    <property type="entry name" value="Znf_PHD-finger"/>
</dbReference>
<evidence type="ECO:0000256" key="6">
    <source>
        <dbReference type="PROSITE-ProRule" id="PRU00146"/>
    </source>
</evidence>
<evidence type="ECO:0000256" key="8">
    <source>
        <dbReference type="SAM" id="MobiDB-lite"/>
    </source>
</evidence>
<feature type="compositionally biased region" description="Basic and acidic residues" evidence="8">
    <location>
        <begin position="44"/>
        <end position="54"/>
    </location>
</feature>
<dbReference type="SMART" id="SM00249">
    <property type="entry name" value="PHD"/>
    <property type="match status" value="2"/>
</dbReference>
<dbReference type="InterPro" id="IPR011011">
    <property type="entry name" value="Znf_FYVE_PHD"/>
</dbReference>
<dbReference type="PANTHER" id="PTHR46174:SF1">
    <property type="entry name" value="CXXC-TYPE ZINC FINGER PROTEIN 1"/>
    <property type="match status" value="1"/>
</dbReference>
<feature type="compositionally biased region" description="Acidic residues" evidence="8">
    <location>
        <begin position="55"/>
        <end position="69"/>
    </location>
</feature>
<evidence type="ECO:0000256" key="1">
    <source>
        <dbReference type="ARBA" id="ARBA00004123"/>
    </source>
</evidence>
<dbReference type="Gene3D" id="3.30.40.10">
    <property type="entry name" value="Zinc/RING finger domain, C3HC4 (zinc finger)"/>
    <property type="match status" value="2"/>
</dbReference>
<evidence type="ECO:0000256" key="5">
    <source>
        <dbReference type="ARBA" id="ARBA00023242"/>
    </source>
</evidence>
<feature type="region of interest" description="Disordered" evidence="8">
    <location>
        <begin position="1213"/>
        <end position="1237"/>
    </location>
</feature>
<feature type="compositionally biased region" description="Basic residues" evidence="8">
    <location>
        <begin position="171"/>
        <end position="186"/>
    </location>
</feature>
<dbReference type="PROSITE" id="PS01359">
    <property type="entry name" value="ZF_PHD_1"/>
    <property type="match status" value="1"/>
</dbReference>
<gene>
    <name evidence="10" type="ORF">HJC23_000978</name>
</gene>
<feature type="coiled-coil region" evidence="7">
    <location>
        <begin position="1697"/>
        <end position="1724"/>
    </location>
</feature>
<dbReference type="InterPro" id="IPR013083">
    <property type="entry name" value="Znf_RING/FYVE/PHD"/>
</dbReference>
<evidence type="ECO:0000256" key="2">
    <source>
        <dbReference type="ARBA" id="ARBA00022723"/>
    </source>
</evidence>
<dbReference type="CDD" id="cd15560">
    <property type="entry name" value="PHD2_3_BPTF"/>
    <property type="match status" value="1"/>
</dbReference>
<feature type="region of interest" description="Disordered" evidence="8">
    <location>
        <begin position="1"/>
        <end position="101"/>
    </location>
</feature>
<dbReference type="GO" id="GO:0005634">
    <property type="term" value="C:nucleus"/>
    <property type="evidence" value="ECO:0007669"/>
    <property type="project" value="UniProtKB-SubCell"/>
</dbReference>
<dbReference type="InterPro" id="IPR013637">
    <property type="entry name" value="Lys_sp_deMease-like_dom"/>
</dbReference>
<accession>A0ABD3QU79</accession>